<evidence type="ECO:0000313" key="6">
    <source>
        <dbReference type="EMBL" id="GGB17347.1"/>
    </source>
</evidence>
<proteinExistence type="predicted"/>
<reference evidence="6" key="1">
    <citation type="journal article" date="2014" name="Int. J. Syst. Evol. Microbiol.">
        <title>Complete genome sequence of Corynebacterium casei LMG S-19264T (=DSM 44701T), isolated from a smear-ripened cheese.</title>
        <authorList>
            <consortium name="US DOE Joint Genome Institute (JGI-PGF)"/>
            <person name="Walter F."/>
            <person name="Albersmeier A."/>
            <person name="Kalinowski J."/>
            <person name="Ruckert C."/>
        </authorList>
    </citation>
    <scope>NUCLEOTIDE SEQUENCE</scope>
    <source>
        <strain evidence="6">CGMCC 1.15448</strain>
    </source>
</reference>
<dbReference type="PANTHER" id="PTHR35008:SF8">
    <property type="entry name" value="ALCOHOL DEHYDROGENASE CYTOCHROME C SUBUNIT"/>
    <property type="match status" value="1"/>
</dbReference>
<dbReference type="Gene3D" id="1.10.760.10">
    <property type="entry name" value="Cytochrome c-like domain"/>
    <property type="match status" value="2"/>
</dbReference>
<comment type="caution">
    <text evidence="6">The sequence shown here is derived from an EMBL/GenBank/DDBJ whole genome shotgun (WGS) entry which is preliminary data.</text>
</comment>
<name>A0A8J2XW73_9BACT</name>
<keyword evidence="3 4" id="KW-0408">Iron</keyword>
<dbReference type="InterPro" id="IPR009056">
    <property type="entry name" value="Cyt_c-like_dom"/>
</dbReference>
<dbReference type="RefSeq" id="WP_188936337.1">
    <property type="nucleotide sequence ID" value="NZ_BMJC01000005.1"/>
</dbReference>
<keyword evidence="1 4" id="KW-0349">Heme</keyword>
<gene>
    <name evidence="6" type="ORF">GCM10011511_46420</name>
</gene>
<dbReference type="EMBL" id="BMJC01000005">
    <property type="protein sequence ID" value="GGB17347.1"/>
    <property type="molecule type" value="Genomic_DNA"/>
</dbReference>
<dbReference type="GO" id="GO:0020037">
    <property type="term" value="F:heme binding"/>
    <property type="evidence" value="ECO:0007669"/>
    <property type="project" value="InterPro"/>
</dbReference>
<evidence type="ECO:0000256" key="2">
    <source>
        <dbReference type="ARBA" id="ARBA00022723"/>
    </source>
</evidence>
<feature type="domain" description="Cytochrome c" evidence="5">
    <location>
        <begin position="46"/>
        <end position="160"/>
    </location>
</feature>
<sequence>MRKSTKIFLTLLGILVLAVVALGLFVKKVLPNVGPPADLHVQITPGRVQRGKYLANNVAACMACHSSRDTSLYAGPIKDSTLGKGGELFSKSEGFPGNIYAPNLTPYHLDTWSDGELFRAITTGESRDGHALFPLMNYPTYGKLDQEDIFSIIAYLRTLPSIPNEVPATELDFPVSFIVNTIPARAAMEQLPDSNNAIAYGRYLVRMASCIECHSKVDRGKIVAGSEFGGGREFIVGGKTIVSSNITPDRETGIGNWSKELFVRKFKQYADSGYVPKPLAMGEVNTPMPWQSYAGMRVKDLEAIYAYFRSFKPIRSEVK</sequence>
<evidence type="ECO:0000256" key="4">
    <source>
        <dbReference type="PROSITE-ProRule" id="PRU00433"/>
    </source>
</evidence>
<dbReference type="SUPFAM" id="SSF46626">
    <property type="entry name" value="Cytochrome c"/>
    <property type="match status" value="2"/>
</dbReference>
<keyword evidence="7" id="KW-1185">Reference proteome</keyword>
<dbReference type="AlphaFoldDB" id="A0A8J2XW73"/>
<evidence type="ECO:0000256" key="1">
    <source>
        <dbReference type="ARBA" id="ARBA00022617"/>
    </source>
</evidence>
<dbReference type="InterPro" id="IPR036909">
    <property type="entry name" value="Cyt_c-like_dom_sf"/>
</dbReference>
<evidence type="ECO:0000256" key="3">
    <source>
        <dbReference type="ARBA" id="ARBA00023004"/>
    </source>
</evidence>
<evidence type="ECO:0000259" key="5">
    <source>
        <dbReference type="PROSITE" id="PS51007"/>
    </source>
</evidence>
<dbReference type="InterPro" id="IPR051459">
    <property type="entry name" value="Cytochrome_c-type_DH"/>
</dbReference>
<dbReference type="PANTHER" id="PTHR35008">
    <property type="entry name" value="BLL4482 PROTEIN-RELATED"/>
    <property type="match status" value="1"/>
</dbReference>
<accession>A0A8J2XW73</accession>
<organism evidence="6 7">
    <name type="scientific">Puia dinghuensis</name>
    <dbReference type="NCBI Taxonomy" id="1792502"/>
    <lineage>
        <taxon>Bacteria</taxon>
        <taxon>Pseudomonadati</taxon>
        <taxon>Bacteroidota</taxon>
        <taxon>Chitinophagia</taxon>
        <taxon>Chitinophagales</taxon>
        <taxon>Chitinophagaceae</taxon>
        <taxon>Puia</taxon>
    </lineage>
</organism>
<dbReference type="PROSITE" id="PS51007">
    <property type="entry name" value="CYTC"/>
    <property type="match status" value="1"/>
</dbReference>
<dbReference type="Proteomes" id="UP000607559">
    <property type="component" value="Unassembled WGS sequence"/>
</dbReference>
<reference evidence="6" key="2">
    <citation type="submission" date="2020-09" db="EMBL/GenBank/DDBJ databases">
        <authorList>
            <person name="Sun Q."/>
            <person name="Zhou Y."/>
        </authorList>
    </citation>
    <scope>NUCLEOTIDE SEQUENCE</scope>
    <source>
        <strain evidence="6">CGMCC 1.15448</strain>
    </source>
</reference>
<evidence type="ECO:0000313" key="7">
    <source>
        <dbReference type="Proteomes" id="UP000607559"/>
    </source>
</evidence>
<protein>
    <recommendedName>
        <fullName evidence="5">Cytochrome c domain-containing protein</fullName>
    </recommendedName>
</protein>
<dbReference type="GO" id="GO:0009055">
    <property type="term" value="F:electron transfer activity"/>
    <property type="evidence" value="ECO:0007669"/>
    <property type="project" value="InterPro"/>
</dbReference>
<dbReference type="GO" id="GO:0046872">
    <property type="term" value="F:metal ion binding"/>
    <property type="evidence" value="ECO:0007669"/>
    <property type="project" value="UniProtKB-KW"/>
</dbReference>
<keyword evidence="2 4" id="KW-0479">Metal-binding</keyword>